<reference evidence="4 5" key="1">
    <citation type="submission" date="2016-08" db="EMBL/GenBank/DDBJ databases">
        <title>A novel genetic cassette of butanologenic Thermoanaerobacterium thermosaccharolyticum that directly convert cellulose to butanol.</title>
        <authorList>
            <person name="Li T."/>
            <person name="He J."/>
        </authorList>
    </citation>
    <scope>NUCLEOTIDE SEQUENCE [LARGE SCALE GENOMIC DNA]</scope>
    <source>
        <strain evidence="4 5">TG57</strain>
    </source>
</reference>
<keyword evidence="2" id="KW-0067">ATP-binding</keyword>
<dbReference type="InterPro" id="IPR051549">
    <property type="entry name" value="PEP_Utilizing_Enz"/>
</dbReference>
<protein>
    <submittedName>
        <fullName evidence="4">Phosphoenolpyruvate synthase</fullName>
    </submittedName>
</protein>
<sequence>MNPYVLSFQEIDNTKLALVCGKGANLGKLSIIDGIQVPEGFCVTTEAYKEIIETNKEISLLLAQLSLLNADDRRGISEISAKIRKAIEGISIPKAIDNEITGYLKQLGEKNAYAVRSSATAEDLPTASFAGQQDTYLNIVGKEAIFKHISKCWASLFTDRAVTYHIQNGFDHCKVYLAVVIQKMVFPKAAGIMFTADPITGNRKVLSIDASFGLGEAMASGLVNADNYKVRESKIIYKKISTKKLAIYALKEGGTEEKKIESERQNMQTLTDEQILQLDKIGRTIEAYFGCPQDIEWCRYDNKFFIVQSRPITTLYPIPDVHDGKNHVYMSFGHQQMMTDAMKPLGLSFFQLISDDFPLIQAGGRLFIDLAHDMASPIGRMIILKVLENADPLMYNAIKKLMKRKEFMKSLAHGRRVFSIGSGYLSWPLLTQFIKILRGNDRDFSKTLMSQSEAHVKKLQKNIVNLSEDEVFDFI</sequence>
<dbReference type="InterPro" id="IPR002192">
    <property type="entry name" value="PPDK_AMP/ATP-bd"/>
</dbReference>
<dbReference type="EMBL" id="CP016893">
    <property type="protein sequence ID" value="AST58436.1"/>
    <property type="molecule type" value="Genomic_DNA"/>
</dbReference>
<dbReference type="Gene3D" id="3.30.1490.20">
    <property type="entry name" value="ATP-grasp fold, A domain"/>
    <property type="match status" value="1"/>
</dbReference>
<name>A0A223I118_THETR</name>
<feature type="domain" description="Pyruvate phosphate dikinase AMP/ATP-binding" evidence="3">
    <location>
        <begin position="18"/>
        <end position="315"/>
    </location>
</feature>
<evidence type="ECO:0000259" key="3">
    <source>
        <dbReference type="Pfam" id="PF01326"/>
    </source>
</evidence>
<evidence type="ECO:0000313" key="5">
    <source>
        <dbReference type="Proteomes" id="UP000214975"/>
    </source>
</evidence>
<dbReference type="SUPFAM" id="SSF56059">
    <property type="entry name" value="Glutathione synthetase ATP-binding domain-like"/>
    <property type="match status" value="1"/>
</dbReference>
<evidence type="ECO:0000313" key="4">
    <source>
        <dbReference type="EMBL" id="AST58436.1"/>
    </source>
</evidence>
<proteinExistence type="predicted"/>
<dbReference type="AlphaFoldDB" id="A0A223I118"/>
<dbReference type="FunFam" id="3.30.1490.20:FF:000010">
    <property type="entry name" value="Phosphoenolpyruvate synthase"/>
    <property type="match status" value="1"/>
</dbReference>
<evidence type="ECO:0000256" key="1">
    <source>
        <dbReference type="ARBA" id="ARBA00022741"/>
    </source>
</evidence>
<evidence type="ECO:0000256" key="2">
    <source>
        <dbReference type="ARBA" id="ARBA00022840"/>
    </source>
</evidence>
<dbReference type="PANTHER" id="PTHR43615:SF1">
    <property type="entry name" value="PPDK_N DOMAIN-CONTAINING PROTEIN"/>
    <property type="match status" value="1"/>
</dbReference>
<organism evidence="4 5">
    <name type="scientific">Thermoanaerobacterium thermosaccharolyticum</name>
    <name type="common">Clostridium thermosaccharolyticum</name>
    <dbReference type="NCBI Taxonomy" id="1517"/>
    <lineage>
        <taxon>Bacteria</taxon>
        <taxon>Bacillati</taxon>
        <taxon>Bacillota</taxon>
        <taxon>Clostridia</taxon>
        <taxon>Thermoanaerobacterales</taxon>
        <taxon>Thermoanaerobacteraceae</taxon>
        <taxon>Thermoanaerobacterium</taxon>
    </lineage>
</organism>
<keyword evidence="4" id="KW-0670">Pyruvate</keyword>
<dbReference type="RefSeq" id="WP_217348803.1">
    <property type="nucleotide sequence ID" value="NZ_CP016893.1"/>
</dbReference>
<accession>A0A223I118</accession>
<gene>
    <name evidence="4" type="ORF">Thert_02579</name>
</gene>
<dbReference type="GO" id="GO:0005524">
    <property type="term" value="F:ATP binding"/>
    <property type="evidence" value="ECO:0007669"/>
    <property type="project" value="UniProtKB-KW"/>
</dbReference>
<dbReference type="Pfam" id="PF01326">
    <property type="entry name" value="PPDK_N"/>
    <property type="match status" value="1"/>
</dbReference>
<dbReference type="InterPro" id="IPR013815">
    <property type="entry name" value="ATP_grasp_subdomain_1"/>
</dbReference>
<dbReference type="PANTHER" id="PTHR43615">
    <property type="entry name" value="PHOSPHOENOLPYRUVATE SYNTHASE-RELATED"/>
    <property type="match status" value="1"/>
</dbReference>
<dbReference type="Proteomes" id="UP000214975">
    <property type="component" value="Chromosome"/>
</dbReference>
<keyword evidence="1" id="KW-0547">Nucleotide-binding</keyword>
<dbReference type="GO" id="GO:0016301">
    <property type="term" value="F:kinase activity"/>
    <property type="evidence" value="ECO:0007669"/>
    <property type="project" value="InterPro"/>
</dbReference>
<dbReference type="Gene3D" id="3.30.470.20">
    <property type="entry name" value="ATP-grasp fold, B domain"/>
    <property type="match status" value="1"/>
</dbReference>